<keyword evidence="1" id="KW-0500">Molybdenum</keyword>
<dbReference type="Gene3D" id="3.30.365.10">
    <property type="entry name" value="Aldehyde oxidase/xanthine dehydrogenase, molybdopterin binding domain"/>
    <property type="match status" value="4"/>
</dbReference>
<dbReference type="Proteomes" id="UP000245423">
    <property type="component" value="Chromosome 1"/>
</dbReference>
<proteinExistence type="predicted"/>
<organism evidence="4 5">
    <name type="scientific">[Clostridium] ultunense Esp</name>
    <dbReference type="NCBI Taxonomy" id="1288971"/>
    <lineage>
        <taxon>Bacteria</taxon>
        <taxon>Bacillati</taxon>
        <taxon>Bacillota</taxon>
        <taxon>Tissierellia</taxon>
        <taxon>Tissierellales</taxon>
        <taxon>Tepidimicrobiaceae</taxon>
        <taxon>Schnuerera</taxon>
    </lineage>
</organism>
<dbReference type="RefSeq" id="WP_025640649.1">
    <property type="nucleotide sequence ID" value="NZ_LT669839.1"/>
</dbReference>
<dbReference type="InterPro" id="IPR036856">
    <property type="entry name" value="Ald_Oxase/Xan_DH_a/b_sf"/>
</dbReference>
<reference evidence="4 5" key="1">
    <citation type="submission" date="2016-11" db="EMBL/GenBank/DDBJ databases">
        <authorList>
            <person name="Manzoor S."/>
        </authorList>
    </citation>
    <scope>NUCLEOTIDE SEQUENCE [LARGE SCALE GENOMIC DNA]</scope>
    <source>
        <strain evidence="4">Clostridium ultunense strain Esp</strain>
    </source>
</reference>
<dbReference type="Pfam" id="PF01315">
    <property type="entry name" value="Ald_Xan_dh_C"/>
    <property type="match status" value="1"/>
</dbReference>
<keyword evidence="5" id="KW-1185">Reference proteome</keyword>
<dbReference type="InterPro" id="IPR000674">
    <property type="entry name" value="Ald_Oxase/Xan_DH_a/b"/>
</dbReference>
<evidence type="ECO:0000313" key="4">
    <source>
        <dbReference type="EMBL" id="SHD76358.1"/>
    </source>
</evidence>
<accession>A0A1M4PLL5</accession>
<dbReference type="AlphaFoldDB" id="A0A1M4PLL5"/>
<dbReference type="EMBL" id="LT669839">
    <property type="protein sequence ID" value="SHD76358.1"/>
    <property type="molecule type" value="Genomic_DNA"/>
</dbReference>
<dbReference type="SUPFAM" id="SSF56003">
    <property type="entry name" value="Molybdenum cofactor-binding domain"/>
    <property type="match status" value="1"/>
</dbReference>
<gene>
    <name evidence="4" type="ORF">CUESP1_0982</name>
</gene>
<dbReference type="GO" id="GO:0005506">
    <property type="term" value="F:iron ion binding"/>
    <property type="evidence" value="ECO:0007669"/>
    <property type="project" value="InterPro"/>
</dbReference>
<protein>
    <submittedName>
        <fullName evidence="4">Molybdopterin-binding domain of aldehyde dehydrogenase family protein</fullName>
    </submittedName>
</protein>
<dbReference type="PANTHER" id="PTHR11908">
    <property type="entry name" value="XANTHINE DEHYDROGENASE"/>
    <property type="match status" value="1"/>
</dbReference>
<dbReference type="Gene3D" id="3.90.1170.50">
    <property type="entry name" value="Aldehyde oxidase/xanthine dehydrogenase, a/b hammerhead"/>
    <property type="match status" value="1"/>
</dbReference>
<dbReference type="OrthoDB" id="9759099at2"/>
<dbReference type="InterPro" id="IPR008274">
    <property type="entry name" value="AldOxase/xan_DH_MoCoBD1"/>
</dbReference>
<evidence type="ECO:0000259" key="3">
    <source>
        <dbReference type="SMART" id="SM01008"/>
    </source>
</evidence>
<keyword evidence="2" id="KW-0560">Oxidoreductase</keyword>
<name>A0A1M4PLL5_9FIRM</name>
<evidence type="ECO:0000256" key="2">
    <source>
        <dbReference type="ARBA" id="ARBA00023002"/>
    </source>
</evidence>
<dbReference type="PANTHER" id="PTHR11908:SF132">
    <property type="entry name" value="ALDEHYDE OXIDASE 1-RELATED"/>
    <property type="match status" value="1"/>
</dbReference>
<dbReference type="GO" id="GO:0016491">
    <property type="term" value="F:oxidoreductase activity"/>
    <property type="evidence" value="ECO:0007669"/>
    <property type="project" value="UniProtKB-KW"/>
</dbReference>
<evidence type="ECO:0000256" key="1">
    <source>
        <dbReference type="ARBA" id="ARBA00022505"/>
    </source>
</evidence>
<sequence>MIGKGIRKVDSESILSGQPIYTDDLVFHKDVLIIKLLRSPHAFARIKNINIDRAKKVEGIVEIYTYKDVPQVRYSESGESYPDPTPYDRMLLEPIVRYVGDEVAIIVGEDEVAVEKAMKLVKVEYEVLEPVLDLIKAEGHSSIIHPEDDIFCPFDFGFNGKKNIVSRFKLGKGDVEEEFKNCDLVIERTYHTQAQAHCMMETHRAYSYIDANGRIVVISSNQSAYHMRRQTAKAIGLPVSKLRFIKPRIGGGFGGKNVALAEPYVAFVTWKTKRPSKLIYTRKETFAASTSRHEMKFDVKIGSDLEGNIKAIDINSINNTGAYGANGTVVTMEAAQNVLPVYNKVPAIRYRGKTVYTNIVSAGPLRGYGATQGTFITDTAINELSSKLGIEPVEIKLNNTIRKGAEGGILKNPIKSLNVEKCIERGKELIGWDEKYPNKEINSTKVRAVGMSIAIHGSGIANIDSATVIVQMVEDGTYILLTGSSDLGTGSDTVLAQITAESLNTNMDRITVYSGDTDACPYDTGAYASCTTYLTGNAIVRACAELKDKILKIAEAKLNIPALFLELKEDRVCHKEDESIYVFLSILGQESVLGPDSEVLMANATFGMPESPRPFIAGFVEIELDKSTGEVKVINYVAVVDCGTVINPNLARIQVEGGITQGIGLALYEDVKYSDSGRLLTDSFIQYNVPSKKDIGDIIVEFQPDYEPTGPFGAKSIGEVVIHTPPPAIANAVYNAVGVYIRDLPITSEKVYMAMKESKDNKD</sequence>
<dbReference type="Pfam" id="PF02738">
    <property type="entry name" value="MoCoBD_1"/>
    <property type="match status" value="1"/>
</dbReference>
<feature type="domain" description="Aldehyde oxidase/xanthine dehydrogenase a/b hammerhead" evidence="3">
    <location>
        <begin position="16"/>
        <end position="129"/>
    </location>
</feature>
<evidence type="ECO:0000313" key="5">
    <source>
        <dbReference type="Proteomes" id="UP000245423"/>
    </source>
</evidence>
<dbReference type="InterPro" id="IPR037165">
    <property type="entry name" value="AldOxase/xan_DH_Mopterin-bd_sf"/>
</dbReference>
<dbReference type="Pfam" id="PF20256">
    <property type="entry name" value="MoCoBD_2"/>
    <property type="match status" value="1"/>
</dbReference>
<dbReference type="SMART" id="SM01008">
    <property type="entry name" value="Ald_Xan_dh_C"/>
    <property type="match status" value="1"/>
</dbReference>
<dbReference type="SUPFAM" id="SSF54665">
    <property type="entry name" value="CO dehydrogenase molybdoprotein N-domain-like"/>
    <property type="match status" value="1"/>
</dbReference>
<dbReference type="InterPro" id="IPR016208">
    <property type="entry name" value="Ald_Oxase/xanthine_DH-like"/>
</dbReference>
<dbReference type="InterPro" id="IPR046867">
    <property type="entry name" value="AldOxase/xan_DH_MoCoBD2"/>
</dbReference>